<gene>
    <name evidence="8" type="ORF">ILEXP_LOCUS32329</name>
    <name evidence="9" type="ORF">ILEXP_LOCUS39168</name>
</gene>
<evidence type="ECO:0000259" key="7">
    <source>
        <dbReference type="Pfam" id="PF00925"/>
    </source>
</evidence>
<dbReference type="PANTHER" id="PTHR21327">
    <property type="entry name" value="GTP CYCLOHYDROLASE II-RELATED"/>
    <property type="match status" value="1"/>
</dbReference>
<organism evidence="9 10">
    <name type="scientific">Ilex paraguariensis</name>
    <name type="common">yerba mate</name>
    <dbReference type="NCBI Taxonomy" id="185542"/>
    <lineage>
        <taxon>Eukaryota</taxon>
        <taxon>Viridiplantae</taxon>
        <taxon>Streptophyta</taxon>
        <taxon>Embryophyta</taxon>
        <taxon>Tracheophyta</taxon>
        <taxon>Spermatophyta</taxon>
        <taxon>Magnoliopsida</taxon>
        <taxon>eudicotyledons</taxon>
        <taxon>Gunneridae</taxon>
        <taxon>Pentapetalae</taxon>
        <taxon>asterids</taxon>
        <taxon>campanulids</taxon>
        <taxon>Aquifoliales</taxon>
        <taxon>Aquifoliaceae</taxon>
        <taxon>Ilex</taxon>
    </lineage>
</organism>
<keyword evidence="4" id="KW-0686">Riboflavin biosynthesis</keyword>
<evidence type="ECO:0000256" key="3">
    <source>
        <dbReference type="ARBA" id="ARBA00012153"/>
    </source>
</evidence>
<evidence type="ECO:0000313" key="10">
    <source>
        <dbReference type="Proteomes" id="UP001642360"/>
    </source>
</evidence>
<comment type="pathway">
    <text evidence="1">Cofactor biosynthesis; riboflavin biosynthesis; 2-hydroxy-3-oxobutyl phosphate from D-ribulose 5-phosphate: step 1/1.</text>
</comment>
<evidence type="ECO:0000256" key="1">
    <source>
        <dbReference type="ARBA" id="ARBA00004904"/>
    </source>
</evidence>
<dbReference type="SUPFAM" id="SSF142695">
    <property type="entry name" value="RibA-like"/>
    <property type="match status" value="1"/>
</dbReference>
<evidence type="ECO:0000256" key="5">
    <source>
        <dbReference type="ARBA" id="ARBA00022723"/>
    </source>
</evidence>
<name>A0ABC8TPF0_9AQUA</name>
<dbReference type="PANTHER" id="PTHR21327:SF18">
    <property type="entry name" value="3,4-DIHYDROXY-2-BUTANONE 4-PHOSPHATE SYNTHASE"/>
    <property type="match status" value="1"/>
</dbReference>
<dbReference type="EMBL" id="CAUOFW020005347">
    <property type="protein sequence ID" value="CAK9169696.1"/>
    <property type="molecule type" value="Genomic_DNA"/>
</dbReference>
<dbReference type="EMBL" id="CAUOFW020003981">
    <property type="protein sequence ID" value="CAK9163291.1"/>
    <property type="molecule type" value="Genomic_DNA"/>
</dbReference>
<evidence type="ECO:0000256" key="6">
    <source>
        <dbReference type="SAM" id="MobiDB-lite"/>
    </source>
</evidence>
<comment type="caution">
    <text evidence="9">The sequence shown here is derived from an EMBL/GenBank/DDBJ whole genome shotgun (WGS) entry which is preliminary data.</text>
</comment>
<keyword evidence="5" id="KW-0479">Metal-binding</keyword>
<dbReference type="EC" id="4.1.99.12" evidence="3"/>
<reference evidence="9 10" key="1">
    <citation type="submission" date="2024-02" db="EMBL/GenBank/DDBJ databases">
        <authorList>
            <person name="Vignale AGUSTIN F."/>
            <person name="Sosa J E."/>
            <person name="Modenutti C."/>
        </authorList>
    </citation>
    <scope>NUCLEOTIDE SEQUENCE [LARGE SCALE GENOMIC DNA]</scope>
</reference>
<dbReference type="Gene3D" id="3.40.50.10990">
    <property type="entry name" value="GTP cyclohydrolase II"/>
    <property type="match status" value="1"/>
</dbReference>
<evidence type="ECO:0000313" key="8">
    <source>
        <dbReference type="EMBL" id="CAK9163291.1"/>
    </source>
</evidence>
<proteinExistence type="inferred from homology"/>
<evidence type="ECO:0000313" key="9">
    <source>
        <dbReference type="EMBL" id="CAK9169696.1"/>
    </source>
</evidence>
<dbReference type="Pfam" id="PF00925">
    <property type="entry name" value="GTP_cyclohydro2"/>
    <property type="match status" value="1"/>
</dbReference>
<dbReference type="AlphaFoldDB" id="A0ABC8TPF0"/>
<dbReference type="GO" id="GO:0008686">
    <property type="term" value="F:3,4-dihydroxy-2-butanone-4-phosphate synthase activity"/>
    <property type="evidence" value="ECO:0007669"/>
    <property type="project" value="UniProtKB-EC"/>
</dbReference>
<protein>
    <recommendedName>
        <fullName evidence="3">3,4-dihydroxy-2-butanone-4-phosphate synthase</fullName>
        <ecNumber evidence="3">4.1.99.12</ecNumber>
    </recommendedName>
</protein>
<accession>A0ABC8TPF0</accession>
<comment type="similarity">
    <text evidence="2">In the C-terminal section; belongs to the GTP cyclohydrolase II family.</text>
</comment>
<feature type="domain" description="GTP cyclohydrolase II" evidence="7">
    <location>
        <begin position="69"/>
        <end position="178"/>
    </location>
</feature>
<dbReference type="Proteomes" id="UP001642360">
    <property type="component" value="Unassembled WGS sequence"/>
</dbReference>
<dbReference type="GO" id="GO:0009231">
    <property type="term" value="P:riboflavin biosynthetic process"/>
    <property type="evidence" value="ECO:0007669"/>
    <property type="project" value="UniProtKB-KW"/>
</dbReference>
<dbReference type="InterPro" id="IPR032677">
    <property type="entry name" value="GTP_cyclohydro_II"/>
</dbReference>
<dbReference type="InterPro" id="IPR036144">
    <property type="entry name" value="RibA-like_sf"/>
</dbReference>
<feature type="region of interest" description="Disordered" evidence="6">
    <location>
        <begin position="214"/>
        <end position="235"/>
    </location>
</feature>
<keyword evidence="10" id="KW-1185">Reference proteome</keyword>
<evidence type="ECO:0000256" key="4">
    <source>
        <dbReference type="ARBA" id="ARBA00022619"/>
    </source>
</evidence>
<dbReference type="GO" id="GO:0046872">
    <property type="term" value="F:metal ion binding"/>
    <property type="evidence" value="ECO:0007669"/>
    <property type="project" value="UniProtKB-KW"/>
</dbReference>
<sequence length="235" mass="26053">MFTKFLSPLNSSDICVAEEWSIGVVEGGRILKWFVFRELVIANYYPSILLSIRQPESPEDIRQGKEEIGDGQDILVRVYSECLTGDMFGLARCDCGNQLALAMQQIEVAGRGVLVYLDDGRDTVEASEELGLPVDSMEYGISAQILRDLGVRTMKLITNNPTKYVGLKGYCLTISGWVSLLTPIASENRRYLETKHAKMENIYGLGSSGHVNGTMCENGRVSNNQPTDTDIVRET</sequence>
<evidence type="ECO:0000256" key="2">
    <source>
        <dbReference type="ARBA" id="ARBA00008976"/>
    </source>
</evidence>